<comment type="caution">
    <text evidence="10">Lacks conserved residue(s) required for the propagation of feature annotation.</text>
</comment>
<evidence type="ECO:0000256" key="8">
    <source>
        <dbReference type="ARBA" id="ARBA00023306"/>
    </source>
</evidence>
<feature type="binding site" evidence="10">
    <location>
        <position position="295"/>
    </location>
    <ligand>
        <name>UDP-N-acetyl-alpha-D-glucosamine</name>
        <dbReference type="ChEBI" id="CHEBI:57705"/>
    </ligand>
</feature>
<comment type="catalytic activity">
    <reaction evidence="10">
        <text>di-trans,octa-cis-undecaprenyl diphospho-N-acetyl-alpha-D-muramoyl-L-alanyl-D-glutamyl-meso-2,6-diaminopimeloyl-D-alanyl-D-alanine + UDP-N-acetyl-alpha-D-glucosamine = di-trans,octa-cis-undecaprenyl diphospho-[N-acetyl-alpha-D-glucosaminyl-(1-&gt;4)]-N-acetyl-alpha-D-muramoyl-L-alanyl-D-glutamyl-meso-2,6-diaminopimeloyl-D-alanyl-D-alanine + UDP + H(+)</text>
        <dbReference type="Rhea" id="RHEA:31227"/>
        <dbReference type="ChEBI" id="CHEBI:15378"/>
        <dbReference type="ChEBI" id="CHEBI:57705"/>
        <dbReference type="ChEBI" id="CHEBI:58223"/>
        <dbReference type="ChEBI" id="CHEBI:61387"/>
        <dbReference type="ChEBI" id="CHEBI:61388"/>
        <dbReference type="EC" id="2.4.1.227"/>
    </reaction>
</comment>
<dbReference type="PANTHER" id="PTHR21015">
    <property type="entry name" value="UDP-N-ACETYLGLUCOSAMINE--N-ACETYLMURAMYL-(PENTAPEPTIDE) PYROPHOSPHORYL-UNDECAPRENOL N-ACETYLGLUCOSAMINE TRANSFERASE 1"/>
    <property type="match status" value="1"/>
</dbReference>
<dbReference type="GO" id="GO:0050511">
    <property type="term" value="F:undecaprenyldiphospho-muramoylpentapeptide beta-N-acetylglucosaminyltransferase activity"/>
    <property type="evidence" value="ECO:0007669"/>
    <property type="project" value="UniProtKB-UniRule"/>
</dbReference>
<gene>
    <name evidence="10 13" type="primary">murG</name>
    <name evidence="13" type="ORF">E0Y62_02240</name>
</gene>
<comment type="function">
    <text evidence="10">Cell wall formation. Catalyzes the transfer of a GlcNAc subunit on undecaprenyl-pyrophosphoryl-MurNAc-pentapeptide (lipid intermediate I) to form undecaprenyl-pyrophosphoryl-MurNAc-(pentapeptide)GlcNAc (lipid intermediate II).</text>
</comment>
<comment type="subcellular location">
    <subcellularLocation>
        <location evidence="10">Cell membrane</location>
        <topology evidence="10">Peripheral membrane protein</topology>
        <orientation evidence="10">Cytoplasmic side</orientation>
    </subcellularLocation>
</comment>
<accession>A0A4R1AZH2</accession>
<dbReference type="STRING" id="1742358.GCA_001439605_01553"/>
<comment type="pathway">
    <text evidence="10">Cell wall biogenesis; peptidoglycan biosynthesis.</text>
</comment>
<dbReference type="Pfam" id="PF04101">
    <property type="entry name" value="Glyco_tran_28_C"/>
    <property type="match status" value="1"/>
</dbReference>
<feature type="binding site" evidence="10">
    <location>
        <position position="124"/>
    </location>
    <ligand>
        <name>UDP-N-acetyl-alpha-D-glucosamine</name>
        <dbReference type="ChEBI" id="CHEBI:57705"/>
    </ligand>
</feature>
<dbReference type="UniPathway" id="UPA00219"/>
<dbReference type="PANTHER" id="PTHR21015:SF22">
    <property type="entry name" value="GLYCOSYLTRANSFERASE"/>
    <property type="match status" value="1"/>
</dbReference>
<dbReference type="GO" id="GO:0071555">
    <property type="term" value="P:cell wall organization"/>
    <property type="evidence" value="ECO:0007669"/>
    <property type="project" value="UniProtKB-KW"/>
</dbReference>
<dbReference type="GO" id="GO:0051991">
    <property type="term" value="F:UDP-N-acetyl-D-glucosamine:N-acetylmuramoyl-L-alanyl-D-glutamyl-meso-2,6-diaminopimelyl-D-alanyl-D-alanine-diphosphoundecaprenol 4-beta-N-acetylglucosaminlytransferase activity"/>
    <property type="evidence" value="ECO:0007669"/>
    <property type="project" value="RHEA"/>
</dbReference>
<reference evidence="13 14" key="1">
    <citation type="submission" date="2019-03" db="EMBL/GenBank/DDBJ databases">
        <authorList>
            <person name="Jensen L."/>
            <person name="Storgaard J."/>
            <person name="Sulaj E."/>
            <person name="Schramm A."/>
            <person name="Marshall I.P.G."/>
        </authorList>
    </citation>
    <scope>NUCLEOTIDE SEQUENCE [LARGE SCALE GENOMIC DNA]</scope>
    <source>
        <strain evidence="13 14">2017H2G3</strain>
    </source>
</reference>
<evidence type="ECO:0000256" key="6">
    <source>
        <dbReference type="ARBA" id="ARBA00022984"/>
    </source>
</evidence>
<dbReference type="GO" id="GO:0005975">
    <property type="term" value="P:carbohydrate metabolic process"/>
    <property type="evidence" value="ECO:0007669"/>
    <property type="project" value="InterPro"/>
</dbReference>
<evidence type="ECO:0000313" key="14">
    <source>
        <dbReference type="Proteomes" id="UP000293846"/>
    </source>
</evidence>
<dbReference type="SUPFAM" id="SSF53756">
    <property type="entry name" value="UDP-Glycosyltransferase/glycogen phosphorylase"/>
    <property type="match status" value="1"/>
</dbReference>
<dbReference type="CDD" id="cd03785">
    <property type="entry name" value="GT28_MurG"/>
    <property type="match status" value="1"/>
</dbReference>
<keyword evidence="14" id="KW-1185">Reference proteome</keyword>
<dbReference type="Proteomes" id="UP000293846">
    <property type="component" value="Unassembled WGS sequence"/>
</dbReference>
<evidence type="ECO:0000256" key="5">
    <source>
        <dbReference type="ARBA" id="ARBA00022960"/>
    </source>
</evidence>
<sequence>MKIVVSGGGTGGHIYPALALIREIQKEEKNVEFLYIGTEKGLESTIVPRENIPFQSIHITGFRRKLSFENIKTVLRFLKGVRESKRMLKEFKADVVIGTGGYVCGPVVYAAAKLGIPTIIHEQNSVPGLTNKFLSKYVDRVAVCFEEAKQYFPKEKVVLTGNPRASEVLGKDGIRGRLSVGLKTNVPLVLIVGGSRGAKPINEAVLKSLTELGEKPYQILYVTGEVHYEEVKKEVDLIGSPNNVIIKPFVHNMPEVLAGTDLTVARSGATTLAELTSLGIPSILIPSPYVTNNHQEKNARALSDHGAAVLLLEQELTSKKLVECMDHILMDDKKIMEMKKSAKKLGIPDAAKRLYKLMEELVKK</sequence>
<keyword evidence="2 10" id="KW-0132">Cell division</keyword>
<dbReference type="GO" id="GO:0051301">
    <property type="term" value="P:cell division"/>
    <property type="evidence" value="ECO:0007669"/>
    <property type="project" value="UniProtKB-KW"/>
</dbReference>
<feature type="domain" description="Glycosyltransferase family 28 N-terminal" evidence="11">
    <location>
        <begin position="3"/>
        <end position="142"/>
    </location>
</feature>
<evidence type="ECO:0000256" key="4">
    <source>
        <dbReference type="ARBA" id="ARBA00022679"/>
    </source>
</evidence>
<evidence type="ECO:0000256" key="3">
    <source>
        <dbReference type="ARBA" id="ARBA00022676"/>
    </source>
</evidence>
<dbReference type="InterPro" id="IPR007235">
    <property type="entry name" value="Glyco_trans_28_C"/>
</dbReference>
<evidence type="ECO:0000256" key="7">
    <source>
        <dbReference type="ARBA" id="ARBA00023136"/>
    </source>
</evidence>
<dbReference type="EC" id="2.4.1.227" evidence="10"/>
<comment type="caution">
    <text evidence="13">The sequence shown here is derived from an EMBL/GenBank/DDBJ whole genome shotgun (WGS) entry which is preliminary data.</text>
</comment>
<feature type="domain" description="Glycosyl transferase family 28 C-terminal" evidence="12">
    <location>
        <begin position="189"/>
        <end position="354"/>
    </location>
</feature>
<dbReference type="GO" id="GO:0005886">
    <property type="term" value="C:plasma membrane"/>
    <property type="evidence" value="ECO:0007669"/>
    <property type="project" value="UniProtKB-SubCell"/>
</dbReference>
<keyword evidence="6 10" id="KW-0573">Peptidoglycan synthesis</keyword>
<evidence type="ECO:0000256" key="1">
    <source>
        <dbReference type="ARBA" id="ARBA00022475"/>
    </source>
</evidence>
<dbReference type="InterPro" id="IPR006009">
    <property type="entry name" value="GlcNAc_MurG"/>
</dbReference>
<keyword evidence="3 10" id="KW-0328">Glycosyltransferase</keyword>
<dbReference type="OrthoDB" id="9808936at2"/>
<feature type="binding site" evidence="10">
    <location>
        <position position="195"/>
    </location>
    <ligand>
        <name>UDP-N-acetyl-alpha-D-glucosamine</name>
        <dbReference type="ChEBI" id="CHEBI:57705"/>
    </ligand>
</feature>
<keyword evidence="4 10" id="KW-0808">Transferase</keyword>
<dbReference type="RefSeq" id="WP_057766627.1">
    <property type="nucleotide sequence ID" value="NZ_LMBX01000021.1"/>
</dbReference>
<keyword evidence="7 10" id="KW-0472">Membrane</keyword>
<keyword evidence="9 10" id="KW-0961">Cell wall biogenesis/degradation</keyword>
<dbReference type="Gene3D" id="3.40.50.2000">
    <property type="entry name" value="Glycogen Phosphorylase B"/>
    <property type="match status" value="2"/>
</dbReference>
<proteinExistence type="inferred from homology"/>
<dbReference type="NCBIfam" id="TIGR01133">
    <property type="entry name" value="murG"/>
    <property type="match status" value="1"/>
</dbReference>
<dbReference type="HAMAP" id="MF_00033">
    <property type="entry name" value="MurG"/>
    <property type="match status" value="1"/>
</dbReference>
<comment type="similarity">
    <text evidence="10">Belongs to the glycosyltransferase 28 family. MurG subfamily.</text>
</comment>
<organism evidence="13 14">
    <name type="scientific">Cytobacillus praedii</name>
    <dbReference type="NCBI Taxonomy" id="1742358"/>
    <lineage>
        <taxon>Bacteria</taxon>
        <taxon>Bacillati</taxon>
        <taxon>Bacillota</taxon>
        <taxon>Bacilli</taxon>
        <taxon>Bacillales</taxon>
        <taxon>Bacillaceae</taxon>
        <taxon>Cytobacillus</taxon>
    </lineage>
</organism>
<dbReference type="GO" id="GO:0009252">
    <property type="term" value="P:peptidoglycan biosynthetic process"/>
    <property type="evidence" value="ECO:0007669"/>
    <property type="project" value="UniProtKB-UniRule"/>
</dbReference>
<evidence type="ECO:0000256" key="2">
    <source>
        <dbReference type="ARBA" id="ARBA00022618"/>
    </source>
</evidence>
<evidence type="ECO:0000256" key="9">
    <source>
        <dbReference type="ARBA" id="ARBA00023316"/>
    </source>
</evidence>
<evidence type="ECO:0000259" key="11">
    <source>
        <dbReference type="Pfam" id="PF03033"/>
    </source>
</evidence>
<dbReference type="GO" id="GO:0008360">
    <property type="term" value="P:regulation of cell shape"/>
    <property type="evidence" value="ECO:0007669"/>
    <property type="project" value="UniProtKB-KW"/>
</dbReference>
<dbReference type="AlphaFoldDB" id="A0A4R1AZH2"/>
<name>A0A4R1AZH2_9BACI</name>
<evidence type="ECO:0000256" key="10">
    <source>
        <dbReference type="HAMAP-Rule" id="MF_00033"/>
    </source>
</evidence>
<keyword evidence="8 10" id="KW-0131">Cell cycle</keyword>
<evidence type="ECO:0000259" key="12">
    <source>
        <dbReference type="Pfam" id="PF04101"/>
    </source>
</evidence>
<keyword evidence="5 10" id="KW-0133">Cell shape</keyword>
<dbReference type="Pfam" id="PF03033">
    <property type="entry name" value="Glyco_transf_28"/>
    <property type="match status" value="1"/>
</dbReference>
<keyword evidence="1 10" id="KW-1003">Cell membrane</keyword>
<evidence type="ECO:0000313" key="13">
    <source>
        <dbReference type="EMBL" id="TCJ06075.1"/>
    </source>
</evidence>
<dbReference type="EMBL" id="SJTH01000002">
    <property type="protein sequence ID" value="TCJ06075.1"/>
    <property type="molecule type" value="Genomic_DNA"/>
</dbReference>
<dbReference type="InterPro" id="IPR004276">
    <property type="entry name" value="GlycoTrans_28_N"/>
</dbReference>
<feature type="binding site" evidence="10">
    <location>
        <begin position="10"/>
        <end position="12"/>
    </location>
    <ligand>
        <name>UDP-N-acetyl-alpha-D-glucosamine</name>
        <dbReference type="ChEBI" id="CHEBI:57705"/>
    </ligand>
</feature>
<protein>
    <recommendedName>
        <fullName evidence="10">UDP-N-acetylglucosamine--N-acetylmuramyl-(pentapeptide) pyrophosphoryl-undecaprenol N-acetylglucosamine transferase</fullName>
        <ecNumber evidence="10">2.4.1.227</ecNumber>
    </recommendedName>
    <alternativeName>
        <fullName evidence="10">Undecaprenyl-PP-MurNAc-pentapeptide-UDPGlcNAc GlcNAc transferase</fullName>
    </alternativeName>
</protein>